<dbReference type="Proteomes" id="UP000728032">
    <property type="component" value="Unassembled WGS sequence"/>
</dbReference>
<dbReference type="OrthoDB" id="6497308at2759"/>
<name>A0A7R9LF17_9ACAR</name>
<evidence type="ECO:0000313" key="3">
    <source>
        <dbReference type="Proteomes" id="UP000728032"/>
    </source>
</evidence>
<dbReference type="EMBL" id="CAJPVJ010000631">
    <property type="protein sequence ID" value="CAG2163020.1"/>
    <property type="molecule type" value="Genomic_DNA"/>
</dbReference>
<evidence type="ECO:0000256" key="1">
    <source>
        <dbReference type="SAM" id="MobiDB-lite"/>
    </source>
</evidence>
<accession>A0A7R9LF17</accession>
<organism evidence="2">
    <name type="scientific">Oppiella nova</name>
    <dbReference type="NCBI Taxonomy" id="334625"/>
    <lineage>
        <taxon>Eukaryota</taxon>
        <taxon>Metazoa</taxon>
        <taxon>Ecdysozoa</taxon>
        <taxon>Arthropoda</taxon>
        <taxon>Chelicerata</taxon>
        <taxon>Arachnida</taxon>
        <taxon>Acari</taxon>
        <taxon>Acariformes</taxon>
        <taxon>Sarcoptiformes</taxon>
        <taxon>Oribatida</taxon>
        <taxon>Brachypylina</taxon>
        <taxon>Oppioidea</taxon>
        <taxon>Oppiidae</taxon>
        <taxon>Oppiella</taxon>
    </lineage>
</organism>
<sequence length="481" mass="53803">MDMSLPRNTSLLEKWLEDMPNSNSANVKKERKDFRDIFASSVTNSSDLLSRMSAASHSITTGTNGLQTNTNSVHNNHNSNSVHSNETKTNSDESDDKSAVDSSSVKGVFGWQSVDDIPLPVILREDEKLVAVRIVESKVIAKFSAFLPWNVFSCINIKSYYVTENEAKLLNEINGNHCEYQFGCDPFTTKDVVVCLPDVSILHKFLNTSKDIFHYGLSKSGIDWLGFINISGSYIPYIAKKAVNATAVHKYVPQSLVHKIVLLVKVEKIEMTEWDASYLRMLCAYAALESVHIQSNDSLCLLNDLKWDSSLCPLHMEECSPPNPLIHNKYSNKDFAFSSPPSVARTQNQAMDENSSWLMASQASTSSNALRSLHQITRADINGYALKAINLKPYSTQQAVFVSDVVTKMFRGVSILTAHYILEKILQVKLYECTRLHEDSFMRSGVRPLQGDKLVAVDVLRKCLPQLRQIIMAGMPLTPHS</sequence>
<feature type="compositionally biased region" description="Low complexity" evidence="1">
    <location>
        <begin position="60"/>
        <end position="84"/>
    </location>
</feature>
<protein>
    <submittedName>
        <fullName evidence="2">Uncharacterized protein</fullName>
    </submittedName>
</protein>
<evidence type="ECO:0000313" key="2">
    <source>
        <dbReference type="EMBL" id="CAD7640526.1"/>
    </source>
</evidence>
<dbReference type="EMBL" id="OC915456">
    <property type="protein sequence ID" value="CAD7640526.1"/>
    <property type="molecule type" value="Genomic_DNA"/>
</dbReference>
<proteinExistence type="predicted"/>
<gene>
    <name evidence="2" type="ORF">ONB1V03_LOCUS2604</name>
</gene>
<feature type="compositionally biased region" description="Basic and acidic residues" evidence="1">
    <location>
        <begin position="85"/>
        <end position="99"/>
    </location>
</feature>
<feature type="region of interest" description="Disordered" evidence="1">
    <location>
        <begin position="59"/>
        <end position="101"/>
    </location>
</feature>
<dbReference type="AlphaFoldDB" id="A0A7R9LF17"/>
<keyword evidence="3" id="KW-1185">Reference proteome</keyword>
<reference evidence="2" key="1">
    <citation type="submission" date="2020-11" db="EMBL/GenBank/DDBJ databases">
        <authorList>
            <person name="Tran Van P."/>
        </authorList>
    </citation>
    <scope>NUCLEOTIDE SEQUENCE</scope>
</reference>